<evidence type="ECO:0008006" key="4">
    <source>
        <dbReference type="Google" id="ProtNLM"/>
    </source>
</evidence>
<evidence type="ECO:0000256" key="1">
    <source>
        <dbReference type="SAM" id="Coils"/>
    </source>
</evidence>
<evidence type="ECO:0000313" key="3">
    <source>
        <dbReference type="Proteomes" id="UP000051291"/>
    </source>
</evidence>
<dbReference type="AlphaFoldDB" id="A0A0R1ZFG5"/>
<keyword evidence="3" id="KW-1185">Reference proteome</keyword>
<protein>
    <recommendedName>
        <fullName evidence="4">Exonuclease SbcC</fullName>
    </recommendedName>
</protein>
<reference evidence="2 3" key="1">
    <citation type="journal article" date="2015" name="Genome Announc.">
        <title>Expanding the biotechnology potential of lactobacilli through comparative genomics of 213 strains and associated genera.</title>
        <authorList>
            <person name="Sun Z."/>
            <person name="Harris H.M."/>
            <person name="McCann A."/>
            <person name="Guo C."/>
            <person name="Argimon S."/>
            <person name="Zhang W."/>
            <person name="Yang X."/>
            <person name="Jeffery I.B."/>
            <person name="Cooney J.C."/>
            <person name="Kagawa T.F."/>
            <person name="Liu W."/>
            <person name="Song Y."/>
            <person name="Salvetti E."/>
            <person name="Wrobel A."/>
            <person name="Rasinkangas P."/>
            <person name="Parkhill J."/>
            <person name="Rea M.C."/>
            <person name="O'Sullivan O."/>
            <person name="Ritari J."/>
            <person name="Douillard F.P."/>
            <person name="Paul Ross R."/>
            <person name="Yang R."/>
            <person name="Briner A.E."/>
            <person name="Felis G.E."/>
            <person name="de Vos W.M."/>
            <person name="Barrangou R."/>
            <person name="Klaenhammer T.R."/>
            <person name="Caufield P.W."/>
            <person name="Cui Y."/>
            <person name="Zhang H."/>
            <person name="O'Toole P.W."/>
        </authorList>
    </citation>
    <scope>NUCLEOTIDE SEQUENCE [LARGE SCALE GENOMIC DNA]</scope>
    <source>
        <strain evidence="2 3">DSM 20653</strain>
    </source>
</reference>
<dbReference type="STRING" id="1423820.FC64_GL001053"/>
<name>A0A0R1ZFG5_9LACO</name>
<comment type="caution">
    <text evidence="2">The sequence shown here is derived from an EMBL/GenBank/DDBJ whole genome shotgun (WGS) entry which is preliminary data.</text>
</comment>
<gene>
    <name evidence="2" type="ORF">FC64_GL001053</name>
</gene>
<accession>A0A0R1ZFG5</accession>
<dbReference type="Proteomes" id="UP000051291">
    <property type="component" value="Unassembled WGS sequence"/>
</dbReference>
<dbReference type="PATRIC" id="fig|1423820.4.peg.1077"/>
<proteinExistence type="predicted"/>
<organism evidence="2 3">
    <name type="scientific">Ligilactobacillus araffinosus DSM 20653</name>
    <dbReference type="NCBI Taxonomy" id="1423820"/>
    <lineage>
        <taxon>Bacteria</taxon>
        <taxon>Bacillati</taxon>
        <taxon>Bacillota</taxon>
        <taxon>Bacilli</taxon>
        <taxon>Lactobacillales</taxon>
        <taxon>Lactobacillaceae</taxon>
        <taxon>Ligilactobacillus</taxon>
    </lineage>
</organism>
<sequence length="290" mass="34206">MTNENQFTLSDHDEATKTLTEAVTGKIQYLQTLAKAIDDQDDRQVYELINSKKYSNEILHARHGAQDTENEKLVEDIQPKISAFLSQKLIKYLNEMYPFFYFEETAPGNFQFYFGNWWGRRLFGTVDVLNVEFHFDKREYEKLSRAFELEYENKRLNSDAIERLSKENERLQSLIDSQDERDQQKEELRAQIKAVSQEKVMPWESSKQRESKQKLVDQLSHLTELDEEANDAYRTIRDNEETVLALSKEDTLIGYEKQSIVSKFGNFENFEAKNKTLYRDYIANLIAAEK</sequence>
<dbReference type="EMBL" id="AYYZ01000029">
    <property type="protein sequence ID" value="KRM51860.1"/>
    <property type="molecule type" value="Genomic_DNA"/>
</dbReference>
<dbReference type="RefSeq" id="WP_057906902.1">
    <property type="nucleotide sequence ID" value="NZ_AYYZ01000029.1"/>
</dbReference>
<evidence type="ECO:0000313" key="2">
    <source>
        <dbReference type="EMBL" id="KRM51860.1"/>
    </source>
</evidence>
<keyword evidence="1" id="KW-0175">Coiled coil</keyword>
<feature type="coiled-coil region" evidence="1">
    <location>
        <begin position="161"/>
        <end position="198"/>
    </location>
</feature>